<dbReference type="EMBL" id="BAABCB010000005">
    <property type="protein sequence ID" value="GAA4241041.1"/>
    <property type="molecule type" value="Genomic_DNA"/>
</dbReference>
<dbReference type="InterPro" id="IPR039523">
    <property type="entry name" value="RimK-rel_E_lig_ATP-grasp"/>
</dbReference>
<organism evidence="2 3">
    <name type="scientific">Winogradskyella damuponensis</name>
    <dbReference type="NCBI Taxonomy" id="943939"/>
    <lineage>
        <taxon>Bacteria</taxon>
        <taxon>Pseudomonadati</taxon>
        <taxon>Bacteroidota</taxon>
        <taxon>Flavobacteriia</taxon>
        <taxon>Flavobacteriales</taxon>
        <taxon>Flavobacteriaceae</taxon>
        <taxon>Winogradskyella</taxon>
    </lineage>
</organism>
<comment type="caution">
    <text evidence="2">The sequence shown here is derived from an EMBL/GenBank/DDBJ whole genome shotgun (WGS) entry which is preliminary data.</text>
</comment>
<dbReference type="Proteomes" id="UP001501682">
    <property type="component" value="Unassembled WGS sequence"/>
</dbReference>
<gene>
    <name evidence="2" type="ORF">GCM10022292_05830</name>
</gene>
<proteinExistence type="predicted"/>
<accession>A0ABP8CM62</accession>
<dbReference type="Pfam" id="PF14397">
    <property type="entry name" value="ATPgrasp_ST"/>
    <property type="match status" value="1"/>
</dbReference>
<keyword evidence="3" id="KW-1185">Reference proteome</keyword>
<evidence type="ECO:0000313" key="2">
    <source>
        <dbReference type="EMBL" id="GAA4241041.1"/>
    </source>
</evidence>
<feature type="domain" description="Alpha-L-glutamate ligase-related protein ATP-grasp" evidence="1">
    <location>
        <begin position="97"/>
        <end position="351"/>
    </location>
</feature>
<dbReference type="RefSeq" id="WP_344712437.1">
    <property type="nucleotide sequence ID" value="NZ_BAABCB010000005.1"/>
</dbReference>
<evidence type="ECO:0000259" key="1">
    <source>
        <dbReference type="Pfam" id="PF14397"/>
    </source>
</evidence>
<sequence>MNVYNSLKRLLITHVLNFKKRFMEFNLKMNTRKAIKETNRKNNTAQLKPEEVQQAKAYFKSKGYNLQNTYWHSYYKSISGEFYPNYIPEDIFSAIISPKFNEMRQWPALLDKNLSYALFKEVNQPVKVVQNINGFYYVDNKIVSEAIAVKVCNNHNKPFVIKPTIDSGNGIMVESFRIKNNRTTYKNLETIELFRLYKKDFIVQELVEQSSAMKELNPSSLNTLRLMSYLKPDGVHILSSVIRIGQPGHHTDNFSGGGIVCGIDPKGNLKHKGYSKNGNVYTETHTHVSFKGFQIPNYSKVLDMVKTMHPKVPYFKFISWDIGINDNEFPVFIEYNTYYQDVDLHQITNGPLFGEFTDEILSLGLK</sequence>
<evidence type="ECO:0000313" key="3">
    <source>
        <dbReference type="Proteomes" id="UP001501682"/>
    </source>
</evidence>
<protein>
    <recommendedName>
        <fullName evidence="1">Alpha-L-glutamate ligase-related protein ATP-grasp domain-containing protein</fullName>
    </recommendedName>
</protein>
<dbReference type="SUPFAM" id="SSF56059">
    <property type="entry name" value="Glutathione synthetase ATP-binding domain-like"/>
    <property type="match status" value="1"/>
</dbReference>
<name>A0ABP8CM62_9FLAO</name>
<reference evidence="3" key="1">
    <citation type="journal article" date="2019" name="Int. J. Syst. Evol. Microbiol.">
        <title>The Global Catalogue of Microorganisms (GCM) 10K type strain sequencing project: providing services to taxonomists for standard genome sequencing and annotation.</title>
        <authorList>
            <consortium name="The Broad Institute Genomics Platform"/>
            <consortium name="The Broad Institute Genome Sequencing Center for Infectious Disease"/>
            <person name="Wu L."/>
            <person name="Ma J."/>
        </authorList>
    </citation>
    <scope>NUCLEOTIDE SEQUENCE [LARGE SCALE GENOMIC DNA]</scope>
    <source>
        <strain evidence="3">JCM 17633</strain>
    </source>
</reference>